<feature type="non-terminal residue" evidence="2">
    <location>
        <position position="1"/>
    </location>
</feature>
<feature type="non-terminal residue" evidence="2">
    <location>
        <position position="102"/>
    </location>
</feature>
<accession>A0A3L8P7Z2</accession>
<proteinExistence type="predicted"/>
<dbReference type="AlphaFoldDB" id="A0A3L8P7Z2"/>
<dbReference type="Pfam" id="PF02534">
    <property type="entry name" value="T4SS-DNA_transf"/>
    <property type="match status" value="1"/>
</dbReference>
<keyword evidence="3" id="KW-1185">Reference proteome</keyword>
<dbReference type="InterPro" id="IPR003688">
    <property type="entry name" value="TraG/VirD4"/>
</dbReference>
<dbReference type="Proteomes" id="UP000282515">
    <property type="component" value="Unassembled WGS sequence"/>
</dbReference>
<evidence type="ECO:0000313" key="2">
    <source>
        <dbReference type="EMBL" id="RLV51351.1"/>
    </source>
</evidence>
<name>A0A3L8P7Z2_9ACTN</name>
<protein>
    <submittedName>
        <fullName evidence="2">Type VI secretion protein</fullName>
    </submittedName>
</protein>
<evidence type="ECO:0000313" key="3">
    <source>
        <dbReference type="Proteomes" id="UP000282515"/>
    </source>
</evidence>
<reference evidence="2 3" key="1">
    <citation type="submission" date="2018-10" db="EMBL/GenBank/DDBJ databases">
        <title>Aeromicrobium sp. 9W16Y-2 whole genome shotgun sequence.</title>
        <authorList>
            <person name="Li F."/>
        </authorList>
    </citation>
    <scope>NUCLEOTIDE SEQUENCE [LARGE SCALE GENOMIC DNA]</scope>
    <source>
        <strain evidence="2 3">9W16Y-2</strain>
    </source>
</reference>
<dbReference type="GO" id="GO:0016020">
    <property type="term" value="C:membrane"/>
    <property type="evidence" value="ECO:0007669"/>
    <property type="project" value="InterPro"/>
</dbReference>
<gene>
    <name evidence="2" type="ORF">D9V41_17300</name>
</gene>
<feature type="region of interest" description="Disordered" evidence="1">
    <location>
        <begin position="1"/>
        <end position="31"/>
    </location>
</feature>
<sequence>SDEVARVASRKALQRRAGTLRPSIQDKKPDPAEVGYLLGTAKGTQVWATVEDSMLLVGPPRSGKGLHVVVNSILDAAGPVLTTSTRPDNLTVTLKARQRMGP</sequence>
<evidence type="ECO:0000256" key="1">
    <source>
        <dbReference type="SAM" id="MobiDB-lite"/>
    </source>
</evidence>
<comment type="caution">
    <text evidence="2">The sequence shown here is derived from an EMBL/GenBank/DDBJ whole genome shotgun (WGS) entry which is preliminary data.</text>
</comment>
<organism evidence="2 3">
    <name type="scientific">Aeromicrobium phragmitis</name>
    <dbReference type="NCBI Taxonomy" id="2478914"/>
    <lineage>
        <taxon>Bacteria</taxon>
        <taxon>Bacillati</taxon>
        <taxon>Actinomycetota</taxon>
        <taxon>Actinomycetes</taxon>
        <taxon>Propionibacteriales</taxon>
        <taxon>Nocardioidaceae</taxon>
        <taxon>Aeromicrobium</taxon>
    </lineage>
</organism>
<dbReference type="EMBL" id="RDBF01000270">
    <property type="protein sequence ID" value="RLV51351.1"/>
    <property type="molecule type" value="Genomic_DNA"/>
</dbReference>
<dbReference type="RefSeq" id="WP_166376137.1">
    <property type="nucleotide sequence ID" value="NZ_RDBF01000270.1"/>
</dbReference>